<comment type="catalytic activity">
    <reaction evidence="8">
        <text>NAD(+) + NADPH + H(+)(in) = NADH + NADP(+) + H(+)(out)</text>
        <dbReference type="Rhea" id="RHEA:47992"/>
        <dbReference type="ChEBI" id="CHEBI:15378"/>
        <dbReference type="ChEBI" id="CHEBI:57540"/>
        <dbReference type="ChEBI" id="CHEBI:57783"/>
        <dbReference type="ChEBI" id="CHEBI:57945"/>
        <dbReference type="ChEBI" id="CHEBI:58349"/>
        <dbReference type="EC" id="7.1.1.1"/>
    </reaction>
</comment>
<dbReference type="Pfam" id="PF01262">
    <property type="entry name" value="AlaDh_PNT_C"/>
    <property type="match status" value="1"/>
</dbReference>
<dbReference type="OrthoDB" id="9804592at2"/>
<evidence type="ECO:0000256" key="6">
    <source>
        <dbReference type="ARBA" id="ARBA00022967"/>
    </source>
</evidence>
<evidence type="ECO:0000313" key="12">
    <source>
        <dbReference type="Proteomes" id="UP000239724"/>
    </source>
</evidence>
<accession>A0A2S6N707</accession>
<dbReference type="AlphaFoldDB" id="A0A2S6N707"/>
<protein>
    <recommendedName>
        <fullName evidence="3">proton-translocating NAD(P)(+) transhydrogenase</fullName>
        <ecNumber evidence="3">7.1.1.1</ecNumber>
    </recommendedName>
</protein>
<dbReference type="Gene3D" id="3.40.50.720">
    <property type="entry name" value="NAD(P)-binding Rossmann-like Domain"/>
    <property type="match status" value="2"/>
</dbReference>
<evidence type="ECO:0000256" key="7">
    <source>
        <dbReference type="ARBA" id="ARBA00023027"/>
    </source>
</evidence>
<dbReference type="InterPro" id="IPR036291">
    <property type="entry name" value="NAD(P)-bd_dom_sf"/>
</dbReference>
<dbReference type="SUPFAM" id="SSF52283">
    <property type="entry name" value="Formate/glycerate dehydrogenase catalytic domain-like"/>
    <property type="match status" value="1"/>
</dbReference>
<sequence>MRLAVLKERRAAETRVAATPDTVKKLIALGLTVAVEAGAGASASMSDAEFAAAGAEIAPDAKAVLAGANVVFAVQMPEAEQRALIPRGALLVCVAGAFGDKDLVPSLAAAGIDVAAMELLPRITRAQSMDVLSSQANLAGYRAVVESATAFQRGFPMMMTAAGTVPPARLFVIGAGVAGLQAIATARRLGAIVSATDVRPAAKEEIKSLGASFVGVEDEETAKQTGAYAREMTDAFRQKQAELMATTVAKNDIVICTALVMGRKAPVIVTKAMVESMKAGSVIVDLASDAGGNCESTVPGQCITTPNGVTILGFNNWPGRISVASSSLYARNLLTFLTTFWDKEQKAPKLPETDDIVKGVMLTRGGSVVHPNFLPSQAA</sequence>
<dbReference type="GO" id="GO:0016491">
    <property type="term" value="F:oxidoreductase activity"/>
    <property type="evidence" value="ECO:0007669"/>
    <property type="project" value="InterPro"/>
</dbReference>
<keyword evidence="6" id="KW-1278">Translocase</keyword>
<dbReference type="Proteomes" id="UP000239724">
    <property type="component" value="Unassembled WGS sequence"/>
</dbReference>
<evidence type="ECO:0000256" key="5">
    <source>
        <dbReference type="ARBA" id="ARBA00022857"/>
    </source>
</evidence>
<evidence type="ECO:0000259" key="10">
    <source>
        <dbReference type="SMART" id="SM01003"/>
    </source>
</evidence>
<feature type="domain" description="Alanine dehydrogenase/pyridine nucleotide transhydrogenase N-terminal" evidence="10">
    <location>
        <begin position="4"/>
        <end position="139"/>
    </location>
</feature>
<dbReference type="NCBIfam" id="NF006942">
    <property type="entry name" value="PRK09424.1"/>
    <property type="match status" value="1"/>
</dbReference>
<dbReference type="InterPro" id="IPR007698">
    <property type="entry name" value="AlaDH/PNT_NAD(H)-bd"/>
</dbReference>
<comment type="caution">
    <text evidence="11">The sequence shown here is derived from an EMBL/GenBank/DDBJ whole genome shotgun (WGS) entry which is preliminary data.</text>
</comment>
<dbReference type="SUPFAM" id="SSF51735">
    <property type="entry name" value="NAD(P)-binding Rossmann-fold domains"/>
    <property type="match status" value="1"/>
</dbReference>
<dbReference type="PANTHER" id="PTHR10160">
    <property type="entry name" value="NAD(P) TRANSHYDROGENASE"/>
    <property type="match status" value="1"/>
</dbReference>
<organism evidence="11 12">
    <name type="scientific">Rhodopila globiformis</name>
    <name type="common">Rhodopseudomonas globiformis</name>
    <dbReference type="NCBI Taxonomy" id="1071"/>
    <lineage>
        <taxon>Bacteria</taxon>
        <taxon>Pseudomonadati</taxon>
        <taxon>Pseudomonadota</taxon>
        <taxon>Alphaproteobacteria</taxon>
        <taxon>Acetobacterales</taxon>
        <taxon>Acetobacteraceae</taxon>
        <taxon>Rhodopila</taxon>
    </lineage>
</organism>
<evidence type="ECO:0000256" key="8">
    <source>
        <dbReference type="ARBA" id="ARBA00048202"/>
    </source>
</evidence>
<keyword evidence="5" id="KW-0521">NADP</keyword>
<dbReference type="EC" id="7.1.1.1" evidence="3"/>
<dbReference type="GO" id="GO:0005886">
    <property type="term" value="C:plasma membrane"/>
    <property type="evidence" value="ECO:0007669"/>
    <property type="project" value="TreeGrafter"/>
</dbReference>
<dbReference type="GO" id="GO:0008750">
    <property type="term" value="F:proton-translocating NAD(P)+ transhydrogenase activity"/>
    <property type="evidence" value="ECO:0007669"/>
    <property type="project" value="UniProtKB-EC"/>
</dbReference>
<dbReference type="SMART" id="SM01003">
    <property type="entry name" value="AlaDh_PNT_N"/>
    <property type="match status" value="1"/>
</dbReference>
<proteinExistence type="inferred from homology"/>
<evidence type="ECO:0000256" key="4">
    <source>
        <dbReference type="ARBA" id="ARBA00022741"/>
    </source>
</evidence>
<reference evidence="11 12" key="1">
    <citation type="journal article" date="2018" name="Arch. Microbiol.">
        <title>New insights into the metabolic potential of the phototrophic purple bacterium Rhodopila globiformis DSM 161(T) from its draft genome sequence and evidence for a vanadium-dependent nitrogenase.</title>
        <authorList>
            <person name="Imhoff J.F."/>
            <person name="Rahn T."/>
            <person name="Kunzel S."/>
            <person name="Neulinger S.C."/>
        </authorList>
    </citation>
    <scope>NUCLEOTIDE SEQUENCE [LARGE SCALE GENOMIC DNA]</scope>
    <source>
        <strain evidence="11 12">DSM 161</strain>
    </source>
</reference>
<keyword evidence="7" id="KW-0520">NAD</keyword>
<dbReference type="EMBL" id="NHRY01000213">
    <property type="protein sequence ID" value="PPQ30399.1"/>
    <property type="molecule type" value="Genomic_DNA"/>
</dbReference>
<evidence type="ECO:0000256" key="3">
    <source>
        <dbReference type="ARBA" id="ARBA00012943"/>
    </source>
</evidence>
<dbReference type="GO" id="GO:0006740">
    <property type="term" value="P:NADPH regeneration"/>
    <property type="evidence" value="ECO:0007669"/>
    <property type="project" value="TreeGrafter"/>
</dbReference>
<dbReference type="GO" id="GO:0050661">
    <property type="term" value="F:NADP binding"/>
    <property type="evidence" value="ECO:0007669"/>
    <property type="project" value="TreeGrafter"/>
</dbReference>
<comment type="similarity">
    <text evidence="2">Belongs to the AlaDH/PNT family.</text>
</comment>
<dbReference type="InterPro" id="IPR008143">
    <property type="entry name" value="Ala_DH/PNT_CS2"/>
</dbReference>
<evidence type="ECO:0000256" key="1">
    <source>
        <dbReference type="ARBA" id="ARBA00003943"/>
    </source>
</evidence>
<dbReference type="CDD" id="cd05304">
    <property type="entry name" value="Rubrum_tdh"/>
    <property type="match status" value="1"/>
</dbReference>
<keyword evidence="12" id="KW-1185">Reference proteome</keyword>
<dbReference type="InterPro" id="IPR007886">
    <property type="entry name" value="AlaDH/PNT_N"/>
</dbReference>
<feature type="domain" description="Alanine dehydrogenase/pyridine nucleotide transhydrogenase NAD(H)-binding" evidence="9">
    <location>
        <begin position="148"/>
        <end position="313"/>
    </location>
</feature>
<dbReference type="RefSeq" id="WP_104520479.1">
    <property type="nucleotide sequence ID" value="NZ_NHRY01000213.1"/>
</dbReference>
<gene>
    <name evidence="11" type="ORF">CCS01_19440</name>
</gene>
<evidence type="ECO:0000259" key="9">
    <source>
        <dbReference type="SMART" id="SM01002"/>
    </source>
</evidence>
<comment type="function">
    <text evidence="1">The transhydrogenation between NADH and NADP is coupled to respiration and ATP hydrolysis and functions as a proton pump across the membrane.</text>
</comment>
<dbReference type="PROSITE" id="PS00837">
    <property type="entry name" value="ALADH_PNT_2"/>
    <property type="match status" value="1"/>
</dbReference>
<dbReference type="SMART" id="SM01002">
    <property type="entry name" value="AlaDh_PNT_C"/>
    <property type="match status" value="1"/>
</dbReference>
<evidence type="ECO:0000313" key="11">
    <source>
        <dbReference type="EMBL" id="PPQ30399.1"/>
    </source>
</evidence>
<evidence type="ECO:0000256" key="2">
    <source>
        <dbReference type="ARBA" id="ARBA00005689"/>
    </source>
</evidence>
<keyword evidence="4" id="KW-0547">Nucleotide-binding</keyword>
<dbReference type="PANTHER" id="PTHR10160:SF19">
    <property type="entry name" value="PROTON-TRANSLOCATING NAD(P)(+) TRANSHYDROGENASE"/>
    <property type="match status" value="1"/>
</dbReference>
<dbReference type="Pfam" id="PF05222">
    <property type="entry name" value="AlaDh_PNT_N"/>
    <property type="match status" value="1"/>
</dbReference>
<name>A0A2S6N707_RHOGL</name>